<dbReference type="NCBIfam" id="TIGR00632">
    <property type="entry name" value="vsr"/>
    <property type="match status" value="1"/>
</dbReference>
<dbReference type="OrthoDB" id="9801520at2"/>
<keyword evidence="4 6" id="KW-0378">Hydrolase</keyword>
<keyword evidence="3 6" id="KW-0227">DNA damage</keyword>
<dbReference type="Proteomes" id="UP000236728">
    <property type="component" value="Unassembled WGS sequence"/>
</dbReference>
<keyword evidence="5 6" id="KW-0234">DNA repair</keyword>
<protein>
    <recommendedName>
        <fullName evidence="6">Very short patch repair endonuclease</fullName>
        <ecNumber evidence="6">3.1.-.-</ecNumber>
    </recommendedName>
</protein>
<evidence type="ECO:0000256" key="3">
    <source>
        <dbReference type="ARBA" id="ARBA00022763"/>
    </source>
</evidence>
<dbReference type="GO" id="GO:0004519">
    <property type="term" value="F:endonuclease activity"/>
    <property type="evidence" value="ECO:0007669"/>
    <property type="project" value="UniProtKB-KW"/>
</dbReference>
<reference evidence="7 8" key="1">
    <citation type="submission" date="2016-10" db="EMBL/GenBank/DDBJ databases">
        <authorList>
            <person name="de Groot N.N."/>
        </authorList>
    </citation>
    <scope>NUCLEOTIDE SEQUENCE [LARGE SCALE GENOMIC DNA]</scope>
    <source>
        <strain evidence="7 8">DSM 22489</strain>
    </source>
</reference>
<keyword evidence="2 6" id="KW-0255">Endonuclease</keyword>
<evidence type="ECO:0000256" key="1">
    <source>
        <dbReference type="ARBA" id="ARBA00022722"/>
    </source>
</evidence>
<name>A0A1H5XM44_9BACT</name>
<sequence length="149" mass="17208">MDKLSQARRSENMRRIKSLNTSPEISVRRLIFGMGYRFRLHSKALPGRPDLVFPGRRAVIFVHGCFWHQHTKCNEGRIPSSRPEYWAPKLAGNVARDTTRKDELRQLGWRVMVIWECEVMSPKTAAKIKRFLGKPGPNQPSAKAKKLLK</sequence>
<organism evidence="7 8">
    <name type="scientific">Bryocella elongata</name>
    <dbReference type="NCBI Taxonomy" id="863522"/>
    <lineage>
        <taxon>Bacteria</taxon>
        <taxon>Pseudomonadati</taxon>
        <taxon>Acidobacteriota</taxon>
        <taxon>Terriglobia</taxon>
        <taxon>Terriglobales</taxon>
        <taxon>Acidobacteriaceae</taxon>
        <taxon>Bryocella</taxon>
    </lineage>
</organism>
<keyword evidence="8" id="KW-1185">Reference proteome</keyword>
<comment type="function">
    <text evidence="6">May nick specific sequences that contain T:G mispairs resulting from m5C-deamination.</text>
</comment>
<keyword evidence="1 6" id="KW-0540">Nuclease</keyword>
<evidence type="ECO:0000256" key="6">
    <source>
        <dbReference type="PIRNR" id="PIRNR018267"/>
    </source>
</evidence>
<dbReference type="SUPFAM" id="SSF52980">
    <property type="entry name" value="Restriction endonuclease-like"/>
    <property type="match status" value="1"/>
</dbReference>
<gene>
    <name evidence="7" type="ORF">SAMN05421819_1881</name>
</gene>
<dbReference type="RefSeq" id="WP_103932810.1">
    <property type="nucleotide sequence ID" value="NZ_FNVA01000003.1"/>
</dbReference>
<dbReference type="CDD" id="cd00221">
    <property type="entry name" value="Vsr"/>
    <property type="match status" value="1"/>
</dbReference>
<comment type="similarity">
    <text evidence="6">Belongs to the vsr family.</text>
</comment>
<dbReference type="Gene3D" id="3.40.960.10">
    <property type="entry name" value="VSR Endonuclease"/>
    <property type="match status" value="1"/>
</dbReference>
<dbReference type="AlphaFoldDB" id="A0A1H5XM44"/>
<dbReference type="Pfam" id="PF03852">
    <property type="entry name" value="Vsr"/>
    <property type="match status" value="1"/>
</dbReference>
<accession>A0A1H5XM44</accession>
<evidence type="ECO:0000313" key="8">
    <source>
        <dbReference type="Proteomes" id="UP000236728"/>
    </source>
</evidence>
<evidence type="ECO:0000256" key="2">
    <source>
        <dbReference type="ARBA" id="ARBA00022759"/>
    </source>
</evidence>
<dbReference type="PIRSF" id="PIRSF018267">
    <property type="entry name" value="VSR_endonuc"/>
    <property type="match status" value="1"/>
</dbReference>
<dbReference type="EMBL" id="FNVA01000003">
    <property type="protein sequence ID" value="SEG12801.1"/>
    <property type="molecule type" value="Genomic_DNA"/>
</dbReference>
<evidence type="ECO:0000256" key="5">
    <source>
        <dbReference type="ARBA" id="ARBA00023204"/>
    </source>
</evidence>
<evidence type="ECO:0000256" key="4">
    <source>
        <dbReference type="ARBA" id="ARBA00022801"/>
    </source>
</evidence>
<evidence type="ECO:0000313" key="7">
    <source>
        <dbReference type="EMBL" id="SEG12801.1"/>
    </source>
</evidence>
<dbReference type="InterPro" id="IPR011335">
    <property type="entry name" value="Restrct_endonuc-II-like"/>
</dbReference>
<dbReference type="GO" id="GO:0016787">
    <property type="term" value="F:hydrolase activity"/>
    <property type="evidence" value="ECO:0007669"/>
    <property type="project" value="UniProtKB-KW"/>
</dbReference>
<dbReference type="GO" id="GO:0006298">
    <property type="term" value="P:mismatch repair"/>
    <property type="evidence" value="ECO:0007669"/>
    <property type="project" value="UniProtKB-UniRule"/>
</dbReference>
<proteinExistence type="inferred from homology"/>
<dbReference type="EC" id="3.1.-.-" evidence="6"/>
<dbReference type="InterPro" id="IPR004603">
    <property type="entry name" value="DNA_mismatch_endonuc_vsr"/>
</dbReference>